<dbReference type="InterPro" id="IPR058530">
    <property type="entry name" value="Baseplate_J-like_C"/>
</dbReference>
<gene>
    <name evidence="3" type="ORF">BDD30_2347</name>
</gene>
<dbReference type="PANTHER" id="PTHR35862:SF1">
    <property type="entry name" value="FELS-2 PROPHAGE PROTEIN"/>
    <property type="match status" value="1"/>
</dbReference>
<dbReference type="Proteomes" id="UP000280955">
    <property type="component" value="Unassembled WGS sequence"/>
</dbReference>
<comment type="caution">
    <text evidence="3">The sequence shown here is derived from an EMBL/GenBank/DDBJ whole genome shotgun (WGS) entry which is preliminary data.</text>
</comment>
<evidence type="ECO:0000313" key="3">
    <source>
        <dbReference type="EMBL" id="RKS60200.1"/>
    </source>
</evidence>
<dbReference type="Pfam" id="PF26079">
    <property type="entry name" value="Baseplate_J_C"/>
    <property type="match status" value="1"/>
</dbReference>
<reference evidence="3 4" key="1">
    <citation type="submission" date="2018-10" db="EMBL/GenBank/DDBJ databases">
        <title>Genomic Encyclopedia of Archaeal and Bacterial Type Strains, Phase II (KMG-II): from individual species to whole genera.</title>
        <authorList>
            <person name="Goeker M."/>
        </authorList>
    </citation>
    <scope>NUCLEOTIDE SEQUENCE [LARGE SCALE GENOMIC DNA]</scope>
    <source>
        <strain evidence="3 4">DSM 15149</strain>
    </source>
</reference>
<evidence type="ECO:0000259" key="2">
    <source>
        <dbReference type="Pfam" id="PF26079"/>
    </source>
</evidence>
<name>A0ABX9SQ95_9GAMM</name>
<organism evidence="3 4">
    <name type="scientific">Photorhabdus asymbiotica</name>
    <dbReference type="NCBI Taxonomy" id="291112"/>
    <lineage>
        <taxon>Bacteria</taxon>
        <taxon>Pseudomonadati</taxon>
        <taxon>Pseudomonadota</taxon>
        <taxon>Gammaproteobacteria</taxon>
        <taxon>Enterobacterales</taxon>
        <taxon>Morganellaceae</taxon>
        <taxon>Photorhabdus</taxon>
    </lineage>
</organism>
<dbReference type="InterPro" id="IPR052726">
    <property type="entry name" value="Phage_Baseplate_Hub"/>
</dbReference>
<keyword evidence="4" id="KW-1185">Reference proteome</keyword>
<evidence type="ECO:0000313" key="4">
    <source>
        <dbReference type="Proteomes" id="UP000280955"/>
    </source>
</evidence>
<sequence>MTMPPIDLSQLPPPEVVELLDFETLLAERKEKLISLYPPEYRDAITRTLALESEPITKLLQENAYRELLLRQRVNEAARAAMVAYATGRDLDQLGMNNNVRRLVLQPANNLAIPPISAVLESDADFRVRIPQAFEGLSVAGPVASYEYHARSADGRVADASVISPSPACVTVSILSREGNGAASDELIAVVNTALNDEDVRPVADRLTVQSAEIVDYQIDAVLYLYPTPEYEPILQAVRERLARYTAEQHRIGRDIVRSAIFAVLHMPGVQRVHLKAPARDVILGKTQASFCSHAQVVVGGSDE</sequence>
<dbReference type="InterPro" id="IPR014507">
    <property type="entry name" value="Baseplate_assembly_J_pred"/>
</dbReference>
<dbReference type="PIRSF" id="PIRSF020481">
    <property type="entry name" value="BAP"/>
    <property type="match status" value="1"/>
</dbReference>
<dbReference type="Pfam" id="PF26078">
    <property type="entry name" value="Baseplate_J_M"/>
    <property type="match status" value="1"/>
</dbReference>
<proteinExistence type="predicted"/>
<evidence type="ECO:0000259" key="1">
    <source>
        <dbReference type="Pfam" id="PF26078"/>
    </source>
</evidence>
<accession>A0ABX9SQ95</accession>
<dbReference type="InterPro" id="IPR058531">
    <property type="entry name" value="Baseplate_J_M"/>
</dbReference>
<feature type="domain" description="Baseplate J-like central" evidence="1">
    <location>
        <begin position="139"/>
        <end position="210"/>
    </location>
</feature>
<protein>
    <submittedName>
        <fullName evidence="3">Phage-related baseplate assembly protein</fullName>
    </submittedName>
</protein>
<dbReference type="PANTHER" id="PTHR35862">
    <property type="entry name" value="FELS-2 PROPHAGE PROTEIN"/>
    <property type="match status" value="1"/>
</dbReference>
<dbReference type="EMBL" id="RBLJ01000002">
    <property type="protein sequence ID" value="RKS60200.1"/>
    <property type="molecule type" value="Genomic_DNA"/>
</dbReference>
<feature type="domain" description="Baseplate J-like C-terminal" evidence="2">
    <location>
        <begin position="217"/>
        <end position="288"/>
    </location>
</feature>